<protein>
    <submittedName>
        <fullName evidence="4">DUF1343 domain-containing protein</fullName>
    </submittedName>
</protein>
<dbReference type="Proteomes" id="UP001168552">
    <property type="component" value="Unassembled WGS sequence"/>
</dbReference>
<proteinExistence type="predicted"/>
<accession>A0ABT8F3D8</accession>
<feature type="domain" description="Peptidoglycan beta-N-acetylmuramidase NamZ C-terminal" evidence="3">
    <location>
        <begin position="257"/>
        <end position="393"/>
    </location>
</feature>
<gene>
    <name evidence="4" type="ORF">QWY31_05595</name>
</gene>
<dbReference type="Pfam" id="PF20732">
    <property type="entry name" value="NamZ_C"/>
    <property type="match status" value="1"/>
</dbReference>
<feature type="domain" description="Peptidoglycan beta-N-acetylmuramidase NamZ N-terminal" evidence="2">
    <location>
        <begin position="54"/>
        <end position="251"/>
    </location>
</feature>
<dbReference type="PANTHER" id="PTHR42915">
    <property type="entry name" value="HYPOTHETICAL 460 KDA PROTEIN IN FEUA-SIGW INTERGENIC REGION [PRECURSOR]"/>
    <property type="match status" value="1"/>
</dbReference>
<dbReference type="RefSeq" id="WP_320003489.1">
    <property type="nucleotide sequence ID" value="NZ_JAUHJS010000002.1"/>
</dbReference>
<keyword evidence="5" id="KW-1185">Reference proteome</keyword>
<dbReference type="EMBL" id="JAUHJS010000002">
    <property type="protein sequence ID" value="MDN4164965.1"/>
    <property type="molecule type" value="Genomic_DNA"/>
</dbReference>
<dbReference type="Gene3D" id="3.40.50.12170">
    <property type="entry name" value="Uncharacterised protein PF07075, DUF1343"/>
    <property type="match status" value="1"/>
</dbReference>
<organism evidence="4 5">
    <name type="scientific">Shiella aurantiaca</name>
    <dbReference type="NCBI Taxonomy" id="3058365"/>
    <lineage>
        <taxon>Bacteria</taxon>
        <taxon>Pseudomonadati</taxon>
        <taxon>Bacteroidota</taxon>
        <taxon>Cytophagia</taxon>
        <taxon>Cytophagales</taxon>
        <taxon>Shiellaceae</taxon>
        <taxon>Shiella</taxon>
    </lineage>
</organism>
<comment type="caution">
    <text evidence="4">The sequence shown here is derived from an EMBL/GenBank/DDBJ whole genome shotgun (WGS) entry which is preliminary data.</text>
</comment>
<name>A0ABT8F3D8_9BACT</name>
<evidence type="ECO:0000259" key="3">
    <source>
        <dbReference type="Pfam" id="PF20732"/>
    </source>
</evidence>
<dbReference type="Pfam" id="PF07075">
    <property type="entry name" value="NamZ_N"/>
    <property type="match status" value="1"/>
</dbReference>
<evidence type="ECO:0000313" key="5">
    <source>
        <dbReference type="Proteomes" id="UP001168552"/>
    </source>
</evidence>
<feature type="chain" id="PRO_5047492657" evidence="1">
    <location>
        <begin position="25"/>
        <end position="397"/>
    </location>
</feature>
<dbReference type="InterPro" id="IPR008302">
    <property type="entry name" value="NamZ"/>
</dbReference>
<evidence type="ECO:0000256" key="1">
    <source>
        <dbReference type="SAM" id="SignalP"/>
    </source>
</evidence>
<evidence type="ECO:0000313" key="4">
    <source>
        <dbReference type="EMBL" id="MDN4164965.1"/>
    </source>
</evidence>
<feature type="signal peptide" evidence="1">
    <location>
        <begin position="1"/>
        <end position="24"/>
    </location>
</feature>
<reference evidence="4" key="1">
    <citation type="submission" date="2023-06" db="EMBL/GenBank/DDBJ databases">
        <title>Cytophagales bacterium Strain LB-30, isolated from soil.</title>
        <authorList>
            <person name="Liu B."/>
        </authorList>
    </citation>
    <scope>NUCLEOTIDE SEQUENCE</scope>
    <source>
        <strain evidence="4">LB-30</strain>
    </source>
</reference>
<dbReference type="PIRSF" id="PIRSF016719">
    <property type="entry name" value="UCP016719"/>
    <property type="match status" value="1"/>
</dbReference>
<dbReference type="InterPro" id="IPR048502">
    <property type="entry name" value="NamZ_N"/>
</dbReference>
<sequence length="397" mass="44881">MQSATTKVLFFVFLLSLGAVQGQAQRKNRKNNSQIEVGAARLKEYIPQIKKRKVAVVVNQSSMVGKDHLVDVLLKEKVDVMSIMVPEHGFRGDADAGEKVKDGLDKKTKLPVISLYGDNKKPKPEQLQGLEFVIFDLQDVGVRFYTYISTLHYVMEACAENNITLIVLDRPNPNGDYVDGPVLQKGYESFVGMHPIPVVHGLTVGELALMINGEKWLKEGLQCKLQVIKMNNWDHSTAYELPIKPSPNLPNNASIRLYPSLCLFEGTIMSVGRGTEFPFQVVGYPDVRFGSFSFTPKSLPGMAKNPLYENKTCYGLDLRLASLEQGFTLKYLLMMYQKSGERTDFFNTFLPKLIGNGELSEQIKAGLDEEEIRISWAEGLYHYKQMRKKYLLYPDFE</sequence>
<dbReference type="Gene3D" id="3.90.1150.140">
    <property type="match status" value="1"/>
</dbReference>
<keyword evidence="1" id="KW-0732">Signal</keyword>
<dbReference type="PANTHER" id="PTHR42915:SF1">
    <property type="entry name" value="PEPTIDOGLYCAN BETA-N-ACETYLMURAMIDASE NAMZ"/>
    <property type="match status" value="1"/>
</dbReference>
<dbReference type="InterPro" id="IPR048503">
    <property type="entry name" value="NamZ_C"/>
</dbReference>
<evidence type="ECO:0000259" key="2">
    <source>
        <dbReference type="Pfam" id="PF07075"/>
    </source>
</evidence>